<dbReference type="InterPro" id="IPR007922">
    <property type="entry name" value="DciA-like"/>
</dbReference>
<comment type="caution">
    <text evidence="1">The sequence shown here is derived from an EMBL/GenBank/DDBJ whole genome shotgun (WGS) entry which is preliminary data.</text>
</comment>
<evidence type="ECO:0000313" key="2">
    <source>
        <dbReference type="Proteomes" id="UP000175679"/>
    </source>
</evidence>
<dbReference type="Pfam" id="PF05258">
    <property type="entry name" value="DciA"/>
    <property type="match status" value="1"/>
</dbReference>
<evidence type="ECO:0008006" key="3">
    <source>
        <dbReference type="Google" id="ProtNLM"/>
    </source>
</evidence>
<dbReference type="AlphaFoldDB" id="A0A1E7QJS5"/>
<organism evidence="1 2">
    <name type="scientific">Wolbachia pipientis</name>
    <dbReference type="NCBI Taxonomy" id="955"/>
    <lineage>
        <taxon>Bacteria</taxon>
        <taxon>Pseudomonadati</taxon>
        <taxon>Pseudomonadota</taxon>
        <taxon>Alphaproteobacteria</taxon>
        <taxon>Rickettsiales</taxon>
        <taxon>Anaplasmataceae</taxon>
        <taxon>Wolbachieae</taxon>
        <taxon>Wolbachia</taxon>
    </lineage>
</organism>
<dbReference type="OrthoDB" id="7160947at2"/>
<gene>
    <name evidence="1" type="ORF">BIY23_03620</name>
</gene>
<protein>
    <recommendedName>
        <fullName evidence="3">DUF721 domain-containing protein</fullName>
    </recommendedName>
</protein>
<sequence>MLKYSGPKQLKSLMENYLLQCVKNKMTRNEIRLILHWDNIVGKEIAEYTKPQKISYTQNANVGILHLIVTNGSKALEIQHMISFIIEKITIFYGYKAIYDIRIKQVPLC</sequence>
<dbReference type="EMBL" id="MJMG01000009">
    <property type="protein sequence ID" value="OEY86489.1"/>
    <property type="molecule type" value="Genomic_DNA"/>
</dbReference>
<keyword evidence="2" id="KW-1185">Reference proteome</keyword>
<evidence type="ECO:0000313" key="1">
    <source>
        <dbReference type="EMBL" id="OEY86489.1"/>
    </source>
</evidence>
<dbReference type="RefSeq" id="WP_070065229.1">
    <property type="nucleotide sequence ID" value="NZ_MJMG01000009.1"/>
</dbReference>
<dbReference type="Proteomes" id="UP000175679">
    <property type="component" value="Unassembled WGS sequence"/>
</dbReference>
<proteinExistence type="predicted"/>
<accession>A0A1E7QJS5</accession>
<name>A0A1E7QJS5_WOLPI</name>
<reference evidence="1 2" key="1">
    <citation type="submission" date="2016-09" db="EMBL/GenBank/DDBJ databases">
        <title>Genomic evidence for plant-parasitic nematodes as the earliest Wolbachia hosts.</title>
        <authorList>
            <person name="Brown A.M."/>
            <person name="Wasala S.K."/>
            <person name="Howe D.K."/>
            <person name="Peetz A.B."/>
            <person name="Zasada I.A."/>
            <person name="Denver D.R."/>
        </authorList>
    </citation>
    <scope>NUCLEOTIDE SEQUENCE [LARGE SCALE GENOMIC DNA]</scope>
    <source>
        <strain evidence="2">wPpe</strain>
    </source>
</reference>